<dbReference type="Gene3D" id="1.10.340.70">
    <property type="match status" value="1"/>
</dbReference>
<gene>
    <name evidence="2" type="ORF">CY34DRAFT_101126</name>
</gene>
<protein>
    <recommendedName>
        <fullName evidence="4">Integrase zinc-binding domain-containing protein</fullName>
    </recommendedName>
</protein>
<organism evidence="2 3">
    <name type="scientific">Suillus luteus UH-Slu-Lm8-n1</name>
    <dbReference type="NCBI Taxonomy" id="930992"/>
    <lineage>
        <taxon>Eukaryota</taxon>
        <taxon>Fungi</taxon>
        <taxon>Dikarya</taxon>
        <taxon>Basidiomycota</taxon>
        <taxon>Agaricomycotina</taxon>
        <taxon>Agaricomycetes</taxon>
        <taxon>Agaricomycetidae</taxon>
        <taxon>Boletales</taxon>
        <taxon>Suillineae</taxon>
        <taxon>Suillaceae</taxon>
        <taxon>Suillus</taxon>
    </lineage>
</organism>
<evidence type="ECO:0008006" key="4">
    <source>
        <dbReference type="Google" id="ProtNLM"/>
    </source>
</evidence>
<evidence type="ECO:0000313" key="2">
    <source>
        <dbReference type="EMBL" id="KIK32597.1"/>
    </source>
</evidence>
<sequence length="156" mass="17863">MHTAADGLSRRPAALEDDEDETTEDVEEWIDEILGCGVWIAKEVDEEWLAEAAPHALVLTSETCSPSDEIPTSHSSLHLDNDLHMIQDYFKMLSFPSSTSSKDQTRLIKRARQFFLQGHRLWRKEPSGRHQLVIPTPDRLRILSETHDKLGHKGFY</sequence>
<dbReference type="EMBL" id="KN836178">
    <property type="protein sequence ID" value="KIK32597.1"/>
    <property type="molecule type" value="Genomic_DNA"/>
</dbReference>
<dbReference type="AlphaFoldDB" id="A0A0D0AEE8"/>
<proteinExistence type="predicted"/>
<evidence type="ECO:0000256" key="1">
    <source>
        <dbReference type="SAM" id="MobiDB-lite"/>
    </source>
</evidence>
<accession>A0A0D0AEE8</accession>
<feature type="non-terminal residue" evidence="2">
    <location>
        <position position="156"/>
    </location>
</feature>
<name>A0A0D0AEE8_9AGAM</name>
<feature type="compositionally biased region" description="Acidic residues" evidence="1">
    <location>
        <begin position="15"/>
        <end position="24"/>
    </location>
</feature>
<dbReference type="InParanoid" id="A0A0D0AEE8"/>
<keyword evidence="3" id="KW-1185">Reference proteome</keyword>
<reference evidence="2 3" key="1">
    <citation type="submission" date="2014-04" db="EMBL/GenBank/DDBJ databases">
        <authorList>
            <consortium name="DOE Joint Genome Institute"/>
            <person name="Kuo A."/>
            <person name="Ruytinx J."/>
            <person name="Rineau F."/>
            <person name="Colpaert J."/>
            <person name="Kohler A."/>
            <person name="Nagy L.G."/>
            <person name="Floudas D."/>
            <person name="Copeland A."/>
            <person name="Barry K.W."/>
            <person name="Cichocki N."/>
            <person name="Veneault-Fourrey C."/>
            <person name="LaButti K."/>
            <person name="Lindquist E.A."/>
            <person name="Lipzen A."/>
            <person name="Lundell T."/>
            <person name="Morin E."/>
            <person name="Murat C."/>
            <person name="Sun H."/>
            <person name="Tunlid A."/>
            <person name="Henrissat B."/>
            <person name="Grigoriev I.V."/>
            <person name="Hibbett D.S."/>
            <person name="Martin F."/>
            <person name="Nordberg H.P."/>
            <person name="Cantor M.N."/>
            <person name="Hua S.X."/>
        </authorList>
    </citation>
    <scope>NUCLEOTIDE SEQUENCE [LARGE SCALE GENOMIC DNA]</scope>
    <source>
        <strain evidence="2 3">UH-Slu-Lm8-n1</strain>
    </source>
</reference>
<feature type="region of interest" description="Disordered" evidence="1">
    <location>
        <begin position="1"/>
        <end position="24"/>
    </location>
</feature>
<evidence type="ECO:0000313" key="3">
    <source>
        <dbReference type="Proteomes" id="UP000054485"/>
    </source>
</evidence>
<dbReference type="HOGENOM" id="CLU_102427_0_0_1"/>
<dbReference type="OrthoDB" id="2659871at2759"/>
<reference evidence="3" key="2">
    <citation type="submission" date="2015-01" db="EMBL/GenBank/DDBJ databases">
        <title>Evolutionary Origins and Diversification of the Mycorrhizal Mutualists.</title>
        <authorList>
            <consortium name="DOE Joint Genome Institute"/>
            <consortium name="Mycorrhizal Genomics Consortium"/>
            <person name="Kohler A."/>
            <person name="Kuo A."/>
            <person name="Nagy L.G."/>
            <person name="Floudas D."/>
            <person name="Copeland A."/>
            <person name="Barry K.W."/>
            <person name="Cichocki N."/>
            <person name="Veneault-Fourrey C."/>
            <person name="LaButti K."/>
            <person name="Lindquist E.A."/>
            <person name="Lipzen A."/>
            <person name="Lundell T."/>
            <person name="Morin E."/>
            <person name="Murat C."/>
            <person name="Riley R."/>
            <person name="Ohm R."/>
            <person name="Sun H."/>
            <person name="Tunlid A."/>
            <person name="Henrissat B."/>
            <person name="Grigoriev I.V."/>
            <person name="Hibbett D.S."/>
            <person name="Martin F."/>
        </authorList>
    </citation>
    <scope>NUCLEOTIDE SEQUENCE [LARGE SCALE GENOMIC DNA]</scope>
    <source>
        <strain evidence="3">UH-Slu-Lm8-n1</strain>
    </source>
</reference>
<dbReference type="Proteomes" id="UP000054485">
    <property type="component" value="Unassembled WGS sequence"/>
</dbReference>